<evidence type="ECO:0000313" key="5">
    <source>
        <dbReference type="Proteomes" id="UP001152803"/>
    </source>
</evidence>
<dbReference type="OrthoDB" id="10072329at2759"/>
<comment type="caution">
    <text evidence="4">The sequence shown here is derived from an EMBL/GenBank/DDBJ whole genome shotgun (WGS) entry which is preliminary data.</text>
</comment>
<sequence length="438" mass="47344">MGPGCWSSFSNGSRDVHVLHLLPGKGLVAVDLTAARPAELIISCDSDTTVFFYHNKNVTIHSSRRCTVMGAEAVPFHFDDLLSRVVEEFGGVSSFTTLTSQDPITFTGHTAPGGGSVECTPKADFSQKTTSWCTAPPMSFCSLDPNAAEREVHVIVIPDDVEIRNVSIGFVSQQKITLVLKGPNGTLWTIPAPPDQLSILCSNQFLLPDFLAGPTLRYVKDSAQSFWTNVQLKVGNFTSYTEIRGGGSSLRLVIGRGDRPAPEPRPSAAEPAAGPWPPRPQTPLQLQLSDGPDHRTPLPSAQITPGSMIYANVSSWNRPFLTLAVTGCRVRSCPATRELLLVTQSCSSFSCLLVLSLPPGPDQRRDQWREQPSLGWVLECTVQLCSDVGGKTDCEARSAVRNVEVLGSSPRPSLTPQVCVHYRLLSPRVCSPPSIVSL</sequence>
<accession>A0A9Q1HVF7</accession>
<dbReference type="InterPro" id="IPR058899">
    <property type="entry name" value="TGFBR3/Endoglin-like_N"/>
</dbReference>
<organism evidence="4 5">
    <name type="scientific">Conger conger</name>
    <name type="common">Conger eel</name>
    <name type="synonym">Muraena conger</name>
    <dbReference type="NCBI Taxonomy" id="82655"/>
    <lineage>
        <taxon>Eukaryota</taxon>
        <taxon>Metazoa</taxon>
        <taxon>Chordata</taxon>
        <taxon>Craniata</taxon>
        <taxon>Vertebrata</taxon>
        <taxon>Euteleostomi</taxon>
        <taxon>Actinopterygii</taxon>
        <taxon>Neopterygii</taxon>
        <taxon>Teleostei</taxon>
        <taxon>Anguilliformes</taxon>
        <taxon>Congridae</taxon>
        <taxon>Conger</taxon>
    </lineage>
</organism>
<dbReference type="AlphaFoldDB" id="A0A9Q1HVF7"/>
<evidence type="ECO:0000256" key="1">
    <source>
        <dbReference type="ARBA" id="ARBA00023180"/>
    </source>
</evidence>
<feature type="domain" description="TGFBR3/Endoglin-like N-terminal" evidence="3">
    <location>
        <begin position="1"/>
        <end position="128"/>
    </location>
</feature>
<name>A0A9Q1HVF7_CONCO</name>
<gene>
    <name evidence="4" type="ORF">COCON_G00161530</name>
</gene>
<dbReference type="Proteomes" id="UP001152803">
    <property type="component" value="Unassembled WGS sequence"/>
</dbReference>
<evidence type="ECO:0000256" key="2">
    <source>
        <dbReference type="SAM" id="MobiDB-lite"/>
    </source>
</evidence>
<dbReference type="Pfam" id="PF26060">
    <property type="entry name" value="TGFBR3_N"/>
    <property type="match status" value="1"/>
</dbReference>
<keyword evidence="5" id="KW-1185">Reference proteome</keyword>
<reference evidence="4" key="1">
    <citation type="journal article" date="2023" name="Science">
        <title>Genome structures resolve the early diversification of teleost fishes.</title>
        <authorList>
            <person name="Parey E."/>
            <person name="Louis A."/>
            <person name="Montfort J."/>
            <person name="Bouchez O."/>
            <person name="Roques C."/>
            <person name="Iampietro C."/>
            <person name="Lluch J."/>
            <person name="Castinel A."/>
            <person name="Donnadieu C."/>
            <person name="Desvignes T."/>
            <person name="Floi Bucao C."/>
            <person name="Jouanno E."/>
            <person name="Wen M."/>
            <person name="Mejri S."/>
            <person name="Dirks R."/>
            <person name="Jansen H."/>
            <person name="Henkel C."/>
            <person name="Chen W.J."/>
            <person name="Zahm M."/>
            <person name="Cabau C."/>
            <person name="Klopp C."/>
            <person name="Thompson A.W."/>
            <person name="Robinson-Rechavi M."/>
            <person name="Braasch I."/>
            <person name="Lecointre G."/>
            <person name="Bobe J."/>
            <person name="Postlethwait J.H."/>
            <person name="Berthelot C."/>
            <person name="Roest Crollius H."/>
            <person name="Guiguen Y."/>
        </authorList>
    </citation>
    <scope>NUCLEOTIDE SEQUENCE</scope>
    <source>
        <strain evidence="4">Concon-B</strain>
    </source>
</reference>
<protein>
    <recommendedName>
        <fullName evidence="3">TGFBR3/Endoglin-like N-terminal domain-containing protein</fullName>
    </recommendedName>
</protein>
<feature type="region of interest" description="Disordered" evidence="2">
    <location>
        <begin position="254"/>
        <end position="300"/>
    </location>
</feature>
<proteinExistence type="predicted"/>
<evidence type="ECO:0000313" key="4">
    <source>
        <dbReference type="EMBL" id="KAJ8263696.1"/>
    </source>
</evidence>
<keyword evidence="1" id="KW-0325">Glycoprotein</keyword>
<dbReference type="EMBL" id="JAFJMO010000011">
    <property type="protein sequence ID" value="KAJ8263696.1"/>
    <property type="molecule type" value="Genomic_DNA"/>
</dbReference>
<evidence type="ECO:0000259" key="3">
    <source>
        <dbReference type="Pfam" id="PF26060"/>
    </source>
</evidence>